<feature type="compositionally biased region" description="Gly residues" evidence="1">
    <location>
        <begin position="26"/>
        <end position="39"/>
    </location>
</feature>
<evidence type="ECO:0000313" key="2">
    <source>
        <dbReference type="EMBL" id="KAK4290395.1"/>
    </source>
</evidence>
<proteinExistence type="predicted"/>
<organism evidence="2 3">
    <name type="scientific">Petrolisthes manimaculis</name>
    <dbReference type="NCBI Taxonomy" id="1843537"/>
    <lineage>
        <taxon>Eukaryota</taxon>
        <taxon>Metazoa</taxon>
        <taxon>Ecdysozoa</taxon>
        <taxon>Arthropoda</taxon>
        <taxon>Crustacea</taxon>
        <taxon>Multicrustacea</taxon>
        <taxon>Malacostraca</taxon>
        <taxon>Eumalacostraca</taxon>
        <taxon>Eucarida</taxon>
        <taxon>Decapoda</taxon>
        <taxon>Pleocyemata</taxon>
        <taxon>Anomura</taxon>
        <taxon>Galatheoidea</taxon>
        <taxon>Porcellanidae</taxon>
        <taxon>Petrolisthes</taxon>
    </lineage>
</organism>
<comment type="caution">
    <text evidence="2">The sequence shown here is derived from an EMBL/GenBank/DDBJ whole genome shotgun (WGS) entry which is preliminary data.</text>
</comment>
<dbReference type="EMBL" id="JAWZYT010005491">
    <property type="protein sequence ID" value="KAK4290395.1"/>
    <property type="molecule type" value="Genomic_DNA"/>
</dbReference>
<accession>A0AAE1NJM9</accession>
<protein>
    <submittedName>
        <fullName evidence="2">Uncharacterized protein</fullName>
    </submittedName>
</protein>
<gene>
    <name evidence="2" type="ORF">Pmani_036698</name>
</gene>
<feature type="region of interest" description="Disordered" evidence="1">
    <location>
        <begin position="63"/>
        <end position="123"/>
    </location>
</feature>
<dbReference type="Proteomes" id="UP001292094">
    <property type="component" value="Unassembled WGS sequence"/>
</dbReference>
<sequence length="123" mass="14321">MEIRFEDLIGNAGMEKRVIRECQAGQGGVTTCGGGGGRGSEGKEPMQETVSQETVFEAHLKIRTMKQEVEENEEKNYEEEEEKAEKEEDEEKEKEEKEEEEEQEEKEEEMEEEKEEEEKVKDN</sequence>
<keyword evidence="3" id="KW-1185">Reference proteome</keyword>
<name>A0AAE1NJM9_9EUCA</name>
<feature type="compositionally biased region" description="Acidic residues" evidence="1">
    <location>
        <begin position="70"/>
        <end position="116"/>
    </location>
</feature>
<dbReference type="AlphaFoldDB" id="A0AAE1NJM9"/>
<reference evidence="2" key="1">
    <citation type="submission" date="2023-11" db="EMBL/GenBank/DDBJ databases">
        <title>Genome assemblies of two species of porcelain crab, Petrolisthes cinctipes and Petrolisthes manimaculis (Anomura: Porcellanidae).</title>
        <authorList>
            <person name="Angst P."/>
        </authorList>
    </citation>
    <scope>NUCLEOTIDE SEQUENCE</scope>
    <source>
        <strain evidence="2">PB745_02</strain>
        <tissue evidence="2">Gill</tissue>
    </source>
</reference>
<evidence type="ECO:0000256" key="1">
    <source>
        <dbReference type="SAM" id="MobiDB-lite"/>
    </source>
</evidence>
<evidence type="ECO:0000313" key="3">
    <source>
        <dbReference type="Proteomes" id="UP001292094"/>
    </source>
</evidence>
<feature type="region of interest" description="Disordered" evidence="1">
    <location>
        <begin position="26"/>
        <end position="51"/>
    </location>
</feature>